<dbReference type="Gene3D" id="3.40.50.720">
    <property type="entry name" value="NAD(P)-binding Rossmann-like Domain"/>
    <property type="match status" value="1"/>
</dbReference>
<organism evidence="2 3">
    <name type="scientific">Palleronia sediminis</name>
    <dbReference type="NCBI Taxonomy" id="2547833"/>
    <lineage>
        <taxon>Bacteria</taxon>
        <taxon>Pseudomonadati</taxon>
        <taxon>Pseudomonadota</taxon>
        <taxon>Alphaproteobacteria</taxon>
        <taxon>Rhodobacterales</taxon>
        <taxon>Roseobacteraceae</taxon>
        <taxon>Palleronia</taxon>
    </lineage>
</organism>
<dbReference type="EMBL" id="SNAA01000004">
    <property type="protein sequence ID" value="TDL81467.1"/>
    <property type="molecule type" value="Genomic_DNA"/>
</dbReference>
<dbReference type="SUPFAM" id="SSF51735">
    <property type="entry name" value="NAD(P)-binding Rossmann-fold domains"/>
    <property type="match status" value="1"/>
</dbReference>
<dbReference type="InterPro" id="IPR001509">
    <property type="entry name" value="Epimerase_deHydtase"/>
</dbReference>
<dbReference type="RefSeq" id="WP_133395956.1">
    <property type="nucleotide sequence ID" value="NZ_SNAA01000004.1"/>
</dbReference>
<dbReference type="Proteomes" id="UP000295701">
    <property type="component" value="Unassembled WGS sequence"/>
</dbReference>
<sequence>MRIAITGGTGLVGKFMVERALAEGHQVLLLGRTPPPPIWRNLGIGHVRWQLGDRPPELPVDLLVHCAFHHVPGRYRGGEGADPELFRRLNVDGTLALFEAAPHVRIAFLSSRAVYGPGPRAERPNEATPLKPDTLYGRVKAEVEAYLAPRDAVSLRATGVYGPPAPWQRHKWAELFDNFRAGRRIAPRCGTEVHGADLWQALSLAIDAGHIGPLNVSDLILDRADLLHRYAEISRMTGKLPPHAPFDPASEMDCSLLQGLGWRPKGSAGLDETLAQITAAERNL</sequence>
<comment type="caution">
    <text evidence="2">The sequence shown here is derived from an EMBL/GenBank/DDBJ whole genome shotgun (WGS) entry which is preliminary data.</text>
</comment>
<name>A0A4R6AE32_9RHOB</name>
<dbReference type="CDD" id="cd08946">
    <property type="entry name" value="SDR_e"/>
    <property type="match status" value="1"/>
</dbReference>
<evidence type="ECO:0000313" key="3">
    <source>
        <dbReference type="Proteomes" id="UP000295701"/>
    </source>
</evidence>
<evidence type="ECO:0000313" key="2">
    <source>
        <dbReference type="EMBL" id="TDL81467.1"/>
    </source>
</evidence>
<feature type="domain" description="NAD-dependent epimerase/dehydratase" evidence="1">
    <location>
        <begin position="3"/>
        <end position="205"/>
    </location>
</feature>
<dbReference type="AlphaFoldDB" id="A0A4R6AE32"/>
<keyword evidence="3" id="KW-1185">Reference proteome</keyword>
<dbReference type="Pfam" id="PF01370">
    <property type="entry name" value="Epimerase"/>
    <property type="match status" value="1"/>
</dbReference>
<dbReference type="PANTHER" id="PTHR43245">
    <property type="entry name" value="BIFUNCTIONAL POLYMYXIN RESISTANCE PROTEIN ARNA"/>
    <property type="match status" value="1"/>
</dbReference>
<gene>
    <name evidence="2" type="ORF">E2L08_04895</name>
</gene>
<dbReference type="InterPro" id="IPR050177">
    <property type="entry name" value="Lipid_A_modif_metabolic_enz"/>
</dbReference>
<protein>
    <submittedName>
        <fullName evidence="2">NAD(P)-dependent oxidoreductase</fullName>
    </submittedName>
</protein>
<evidence type="ECO:0000259" key="1">
    <source>
        <dbReference type="Pfam" id="PF01370"/>
    </source>
</evidence>
<dbReference type="InterPro" id="IPR036291">
    <property type="entry name" value="NAD(P)-bd_dom_sf"/>
</dbReference>
<accession>A0A4R6AE32</accession>
<dbReference type="OrthoDB" id="9814124at2"/>
<reference evidence="2 3" key="1">
    <citation type="submission" date="2019-03" db="EMBL/GenBank/DDBJ databases">
        <title>Primorskyibacter sp. SS33 isolated from sediments.</title>
        <authorList>
            <person name="Xunke S."/>
        </authorList>
    </citation>
    <scope>NUCLEOTIDE SEQUENCE [LARGE SCALE GENOMIC DNA]</scope>
    <source>
        <strain evidence="2 3">SS33</strain>
    </source>
</reference>
<proteinExistence type="predicted"/>